<evidence type="ECO:0000256" key="11">
    <source>
        <dbReference type="ARBA" id="ARBA00022777"/>
    </source>
</evidence>
<keyword evidence="10" id="KW-0547">Nucleotide-binding</keyword>
<evidence type="ECO:0000256" key="10">
    <source>
        <dbReference type="ARBA" id="ARBA00022741"/>
    </source>
</evidence>
<comment type="catalytic activity">
    <reaction evidence="1">
        <text>ATP + protein L-histidine = ADP + protein N-phospho-L-histidine.</text>
        <dbReference type="EC" id="2.7.13.3"/>
    </reaction>
</comment>
<evidence type="ECO:0000256" key="12">
    <source>
        <dbReference type="ARBA" id="ARBA00022801"/>
    </source>
</evidence>
<evidence type="ECO:0000256" key="20">
    <source>
        <dbReference type="ARBA" id="ARBA00023211"/>
    </source>
</evidence>
<comment type="caution">
    <text evidence="27">The sequence shown here is derived from an EMBL/GenBank/DDBJ whole genome shotgun (WGS) entry which is preliminary data.</text>
</comment>
<accession>A0ABS4X629</accession>
<protein>
    <recommendedName>
        <fullName evidence="21">Signal transduction histidine-protein kinase/phosphatase MprB</fullName>
        <ecNumber evidence="5">2.7.13.3</ecNumber>
    </recommendedName>
    <alternativeName>
        <fullName evidence="22">Mycobacterial persistence regulator B</fullName>
    </alternativeName>
</protein>
<evidence type="ECO:0000256" key="2">
    <source>
        <dbReference type="ARBA" id="ARBA00001936"/>
    </source>
</evidence>
<evidence type="ECO:0000256" key="17">
    <source>
        <dbReference type="ARBA" id="ARBA00023012"/>
    </source>
</evidence>
<evidence type="ECO:0000259" key="25">
    <source>
        <dbReference type="PROSITE" id="PS50109"/>
    </source>
</evidence>
<dbReference type="InterPro" id="IPR005467">
    <property type="entry name" value="His_kinase_dom"/>
</dbReference>
<dbReference type="EC" id="2.7.13.3" evidence="5"/>
<evidence type="ECO:0000256" key="15">
    <source>
        <dbReference type="ARBA" id="ARBA00022912"/>
    </source>
</evidence>
<dbReference type="InterPro" id="IPR003661">
    <property type="entry name" value="HisK_dim/P_dom"/>
</dbReference>
<dbReference type="Proteomes" id="UP001519290">
    <property type="component" value="Unassembled WGS sequence"/>
</dbReference>
<organism evidence="27 28">
    <name type="scientific">Brachybacterium sacelli</name>
    <dbReference type="NCBI Taxonomy" id="173364"/>
    <lineage>
        <taxon>Bacteria</taxon>
        <taxon>Bacillati</taxon>
        <taxon>Actinomycetota</taxon>
        <taxon>Actinomycetes</taxon>
        <taxon>Micrococcales</taxon>
        <taxon>Dermabacteraceae</taxon>
        <taxon>Brachybacterium</taxon>
    </lineage>
</organism>
<feature type="transmembrane region" description="Helical" evidence="24">
    <location>
        <begin position="65"/>
        <end position="84"/>
    </location>
</feature>
<dbReference type="CDD" id="cd06225">
    <property type="entry name" value="HAMP"/>
    <property type="match status" value="1"/>
</dbReference>
<comment type="subcellular location">
    <subcellularLocation>
        <location evidence="4">Cell membrane</location>
        <topology evidence="4">Multi-pass membrane protein</topology>
    </subcellularLocation>
</comment>
<feature type="domain" description="Histidine kinase" evidence="25">
    <location>
        <begin position="145"/>
        <end position="367"/>
    </location>
</feature>
<dbReference type="Pfam" id="PF00672">
    <property type="entry name" value="HAMP"/>
    <property type="match status" value="1"/>
</dbReference>
<evidence type="ECO:0000256" key="21">
    <source>
        <dbReference type="ARBA" id="ARBA00040454"/>
    </source>
</evidence>
<keyword evidence="24" id="KW-0472">Membrane</keyword>
<keyword evidence="11 27" id="KW-0418">Kinase</keyword>
<dbReference type="PRINTS" id="PR00344">
    <property type="entry name" value="BCTRLSENSOR"/>
</dbReference>
<feature type="compositionally biased region" description="Pro residues" evidence="23">
    <location>
        <begin position="1"/>
        <end position="14"/>
    </location>
</feature>
<evidence type="ECO:0000256" key="9">
    <source>
        <dbReference type="ARBA" id="ARBA00022692"/>
    </source>
</evidence>
<evidence type="ECO:0000259" key="26">
    <source>
        <dbReference type="PROSITE" id="PS50885"/>
    </source>
</evidence>
<dbReference type="Pfam" id="PF00512">
    <property type="entry name" value="HisKA"/>
    <property type="match status" value="1"/>
</dbReference>
<dbReference type="InterPro" id="IPR003660">
    <property type="entry name" value="HAMP_dom"/>
</dbReference>
<evidence type="ECO:0000313" key="28">
    <source>
        <dbReference type="Proteomes" id="UP001519290"/>
    </source>
</evidence>
<dbReference type="CDD" id="cd00082">
    <property type="entry name" value="HisKA"/>
    <property type="match status" value="1"/>
</dbReference>
<keyword evidence="13" id="KW-0067">ATP-binding</keyword>
<dbReference type="SMART" id="SM00304">
    <property type="entry name" value="HAMP"/>
    <property type="match status" value="1"/>
</dbReference>
<evidence type="ECO:0000256" key="5">
    <source>
        <dbReference type="ARBA" id="ARBA00012438"/>
    </source>
</evidence>
<evidence type="ECO:0000256" key="23">
    <source>
        <dbReference type="SAM" id="MobiDB-lite"/>
    </source>
</evidence>
<comment type="cofactor">
    <cofactor evidence="2">
        <name>Mn(2+)</name>
        <dbReference type="ChEBI" id="CHEBI:29035"/>
    </cofactor>
</comment>
<evidence type="ECO:0000256" key="6">
    <source>
        <dbReference type="ARBA" id="ARBA00022475"/>
    </source>
</evidence>
<dbReference type="InterPro" id="IPR036890">
    <property type="entry name" value="HATPase_C_sf"/>
</dbReference>
<evidence type="ECO:0000256" key="19">
    <source>
        <dbReference type="ARBA" id="ARBA00023026"/>
    </source>
</evidence>
<keyword evidence="9 24" id="KW-0812">Transmembrane</keyword>
<keyword evidence="15" id="KW-0904">Protein phosphatase</keyword>
<evidence type="ECO:0000256" key="18">
    <source>
        <dbReference type="ARBA" id="ARBA00023016"/>
    </source>
</evidence>
<dbReference type="InterPro" id="IPR036097">
    <property type="entry name" value="HisK_dim/P_sf"/>
</dbReference>
<keyword evidence="6" id="KW-1003">Cell membrane</keyword>
<dbReference type="PROSITE" id="PS50109">
    <property type="entry name" value="HIS_KIN"/>
    <property type="match status" value="1"/>
</dbReference>
<dbReference type="Gene3D" id="6.10.340.10">
    <property type="match status" value="1"/>
</dbReference>
<evidence type="ECO:0000256" key="4">
    <source>
        <dbReference type="ARBA" id="ARBA00004651"/>
    </source>
</evidence>
<evidence type="ECO:0000313" key="27">
    <source>
        <dbReference type="EMBL" id="MBP2383821.1"/>
    </source>
</evidence>
<gene>
    <name evidence="27" type="ORF">JOF43_003810</name>
</gene>
<keyword evidence="17" id="KW-0902">Two-component regulatory system</keyword>
<dbReference type="SMART" id="SM00387">
    <property type="entry name" value="HATPase_c"/>
    <property type="match status" value="1"/>
</dbReference>
<evidence type="ECO:0000256" key="3">
    <source>
        <dbReference type="ARBA" id="ARBA00001946"/>
    </source>
</evidence>
<keyword evidence="18" id="KW-0346">Stress response</keyword>
<evidence type="ECO:0000256" key="1">
    <source>
        <dbReference type="ARBA" id="ARBA00000085"/>
    </source>
</evidence>
<evidence type="ECO:0000256" key="14">
    <source>
        <dbReference type="ARBA" id="ARBA00022842"/>
    </source>
</evidence>
<evidence type="ECO:0000256" key="8">
    <source>
        <dbReference type="ARBA" id="ARBA00022679"/>
    </source>
</evidence>
<keyword evidence="14" id="KW-0460">Magnesium</keyword>
<reference evidence="27 28" key="1">
    <citation type="submission" date="2021-03" db="EMBL/GenBank/DDBJ databases">
        <title>Sequencing the genomes of 1000 actinobacteria strains.</title>
        <authorList>
            <person name="Klenk H.-P."/>
        </authorList>
    </citation>
    <scope>NUCLEOTIDE SEQUENCE [LARGE SCALE GENOMIC DNA]</scope>
    <source>
        <strain evidence="27 28">DSM 14566</strain>
    </source>
</reference>
<dbReference type="SMART" id="SM00388">
    <property type="entry name" value="HisKA"/>
    <property type="match status" value="1"/>
</dbReference>
<evidence type="ECO:0000256" key="13">
    <source>
        <dbReference type="ARBA" id="ARBA00022840"/>
    </source>
</evidence>
<keyword evidence="20" id="KW-0464">Manganese</keyword>
<feature type="domain" description="HAMP" evidence="26">
    <location>
        <begin position="85"/>
        <end position="137"/>
    </location>
</feature>
<dbReference type="GO" id="GO:0016301">
    <property type="term" value="F:kinase activity"/>
    <property type="evidence" value="ECO:0007669"/>
    <property type="project" value="UniProtKB-KW"/>
</dbReference>
<evidence type="ECO:0000256" key="22">
    <source>
        <dbReference type="ARBA" id="ARBA00041776"/>
    </source>
</evidence>
<keyword evidence="12" id="KW-0378">Hydrolase</keyword>
<dbReference type="SUPFAM" id="SSF47384">
    <property type="entry name" value="Homodimeric domain of signal transducing histidine kinase"/>
    <property type="match status" value="1"/>
</dbReference>
<comment type="cofactor">
    <cofactor evidence="3">
        <name>Mg(2+)</name>
        <dbReference type="ChEBI" id="CHEBI:18420"/>
    </cofactor>
</comment>
<evidence type="ECO:0000256" key="16">
    <source>
        <dbReference type="ARBA" id="ARBA00022989"/>
    </source>
</evidence>
<dbReference type="EMBL" id="JAGIOD010000002">
    <property type="protein sequence ID" value="MBP2383821.1"/>
    <property type="molecule type" value="Genomic_DNA"/>
</dbReference>
<dbReference type="Pfam" id="PF02518">
    <property type="entry name" value="HATPase_c"/>
    <property type="match status" value="1"/>
</dbReference>
<name>A0ABS4X629_9MICO</name>
<evidence type="ECO:0000256" key="7">
    <source>
        <dbReference type="ARBA" id="ARBA00022553"/>
    </source>
</evidence>
<evidence type="ECO:0000256" key="24">
    <source>
        <dbReference type="SAM" id="Phobius"/>
    </source>
</evidence>
<proteinExistence type="predicted"/>
<dbReference type="Gene3D" id="1.10.287.130">
    <property type="match status" value="1"/>
</dbReference>
<keyword evidence="16 24" id="KW-1133">Transmembrane helix</keyword>
<dbReference type="CDD" id="cd00075">
    <property type="entry name" value="HATPase"/>
    <property type="match status" value="1"/>
</dbReference>
<sequence length="370" mass="39774">MSELPPAPEAPPAPHTARRRVPDRLDVRPLDRFRSFKVKLGILVGAVVSVAALLTQVSIRAGVEPLLAIPLVVLIALVFTQLLARGMTSPLREMTGAAQAMARGDYTQRTRATSRDEVGQLAAAFSTMASELEQTDQMRRDLVANVSHELRTPVAGLRAQLENLVDGVTDPDPAALEVALAETERLSLLVNHLLDLSRLDAGVVELDLESIELTPFLHEVVDAAALAAGGRDVRWIIDVEPPDLTVTADAARIHQVIHNLLENAARHSPVEGRIHVRAARTADGEGVWIDVDDEGPGIAREDRSRVFERFQRGGYADSSGGTGLGLAIARWAVGLHGGTIEVLDDPRTDRAPDGRSSLIRVVLPDAATST</sequence>
<dbReference type="InterPro" id="IPR050980">
    <property type="entry name" value="2C_sensor_his_kinase"/>
</dbReference>
<keyword evidence="7" id="KW-0597">Phosphoprotein</keyword>
<keyword evidence="28" id="KW-1185">Reference proteome</keyword>
<dbReference type="SUPFAM" id="SSF55874">
    <property type="entry name" value="ATPase domain of HSP90 chaperone/DNA topoisomerase II/histidine kinase"/>
    <property type="match status" value="1"/>
</dbReference>
<keyword evidence="19" id="KW-0843">Virulence</keyword>
<dbReference type="InterPro" id="IPR003594">
    <property type="entry name" value="HATPase_dom"/>
</dbReference>
<dbReference type="PANTHER" id="PTHR44936:SF9">
    <property type="entry name" value="SENSOR PROTEIN CREC"/>
    <property type="match status" value="1"/>
</dbReference>
<keyword evidence="8" id="KW-0808">Transferase</keyword>
<dbReference type="InterPro" id="IPR004358">
    <property type="entry name" value="Sig_transdc_His_kin-like_C"/>
</dbReference>
<dbReference type="RefSeq" id="WP_377782465.1">
    <property type="nucleotide sequence ID" value="NZ_BAAAJW010000030.1"/>
</dbReference>
<feature type="transmembrane region" description="Helical" evidence="24">
    <location>
        <begin position="40"/>
        <end position="59"/>
    </location>
</feature>
<dbReference type="Gene3D" id="3.30.565.10">
    <property type="entry name" value="Histidine kinase-like ATPase, C-terminal domain"/>
    <property type="match status" value="1"/>
</dbReference>
<feature type="region of interest" description="Disordered" evidence="23">
    <location>
        <begin position="1"/>
        <end position="22"/>
    </location>
</feature>
<dbReference type="PROSITE" id="PS50885">
    <property type="entry name" value="HAMP"/>
    <property type="match status" value="1"/>
</dbReference>
<dbReference type="SUPFAM" id="SSF158472">
    <property type="entry name" value="HAMP domain-like"/>
    <property type="match status" value="1"/>
</dbReference>
<dbReference type="PANTHER" id="PTHR44936">
    <property type="entry name" value="SENSOR PROTEIN CREC"/>
    <property type="match status" value="1"/>
</dbReference>